<accession>A0A401NL52</accession>
<keyword evidence="3" id="KW-1185">Reference proteome</keyword>
<protein>
    <recommendedName>
        <fullName evidence="1">CFAP65 fourth Ig-like domain-containing protein</fullName>
    </recommendedName>
</protein>
<dbReference type="OMA" id="PDEIHAD"/>
<evidence type="ECO:0000259" key="1">
    <source>
        <dbReference type="Pfam" id="PF24507"/>
    </source>
</evidence>
<dbReference type="Gene3D" id="2.60.40.10">
    <property type="entry name" value="Immunoglobulins"/>
    <property type="match status" value="2"/>
</dbReference>
<dbReference type="Pfam" id="PF24507">
    <property type="entry name" value="Ig_CFAP65_4th"/>
    <property type="match status" value="1"/>
</dbReference>
<name>A0A401NL52_SCYTO</name>
<dbReference type="EMBL" id="BFAA01005112">
    <property type="protein sequence ID" value="GCB61582.1"/>
    <property type="molecule type" value="Genomic_DNA"/>
</dbReference>
<evidence type="ECO:0000313" key="3">
    <source>
        <dbReference type="Proteomes" id="UP000288216"/>
    </source>
</evidence>
<feature type="non-terminal residue" evidence="2">
    <location>
        <position position="1"/>
    </location>
</feature>
<dbReference type="OrthoDB" id="442692at2759"/>
<proteinExistence type="predicted"/>
<dbReference type="AlphaFoldDB" id="A0A401NL52"/>
<organism evidence="2 3">
    <name type="scientific">Scyliorhinus torazame</name>
    <name type="common">Cloudy catshark</name>
    <name type="synonym">Catulus torazame</name>
    <dbReference type="NCBI Taxonomy" id="75743"/>
    <lineage>
        <taxon>Eukaryota</taxon>
        <taxon>Metazoa</taxon>
        <taxon>Chordata</taxon>
        <taxon>Craniata</taxon>
        <taxon>Vertebrata</taxon>
        <taxon>Chondrichthyes</taxon>
        <taxon>Elasmobranchii</taxon>
        <taxon>Galeomorphii</taxon>
        <taxon>Galeoidea</taxon>
        <taxon>Carcharhiniformes</taxon>
        <taxon>Scyliorhinidae</taxon>
        <taxon>Scyliorhinus</taxon>
    </lineage>
</organism>
<feature type="domain" description="CFAP65 fourth Ig-like" evidence="1">
    <location>
        <begin position="187"/>
        <end position="279"/>
    </location>
</feature>
<evidence type="ECO:0000313" key="2">
    <source>
        <dbReference type="EMBL" id="GCB61582.1"/>
    </source>
</evidence>
<dbReference type="Proteomes" id="UP000288216">
    <property type="component" value="Unassembled WGS sequence"/>
</dbReference>
<dbReference type="InterPro" id="IPR058536">
    <property type="entry name" value="Ig_CFAP65_4th"/>
</dbReference>
<gene>
    <name evidence="2" type="ORF">scyTo_0011337</name>
</gene>
<dbReference type="STRING" id="75743.A0A401NL52"/>
<dbReference type="InterPro" id="IPR033305">
    <property type="entry name" value="Hydin-like"/>
</dbReference>
<sequence>LDCISPNNSYLEVKFQPCALAPKKTTEAIIIFYPREPIKYQEVVTFEINGLTQQTATVFGQGVEMKIEVANQKHRVINLKAPRIGQVVKKVVPIINRSSAPLTFSLTVNPNQLLLQDQKVLSISPNNGIKLDANGGTCDVVVAFSPLHRIPQFAEEVMMECTGVSKPLFVIRGSGQGIEIILDQDCIAFGAVVLRSQVTRLIMIQNVGDIGVSFKWDIVKFKPHYSITPVEGYVSPGMDVSLEVAFHPDEIHADIRLENVQCFIEGSKPLQLYLTGSCVAATAMKEVINFSCQVRTSQVHGIGLVNRTNQIWNLKPLIEGEYWTGPKNIIIHPHQQNQTYEITYRPLSMLMDGKKHQGSVFFPLPDGTGFLYMLTGIAEPPKAVAIINREVPCKIPHTVLLSINNWLPKLQRFRATIDQVKPERLESTTTLKGLDYIEVPGSSRR</sequence>
<feature type="non-terminal residue" evidence="2">
    <location>
        <position position="445"/>
    </location>
</feature>
<dbReference type="GO" id="GO:0003341">
    <property type="term" value="P:cilium movement"/>
    <property type="evidence" value="ECO:0007669"/>
    <property type="project" value="TreeGrafter"/>
</dbReference>
<dbReference type="InterPro" id="IPR013783">
    <property type="entry name" value="Ig-like_fold"/>
</dbReference>
<comment type="caution">
    <text evidence="2">The sequence shown here is derived from an EMBL/GenBank/DDBJ whole genome shotgun (WGS) entry which is preliminary data.</text>
</comment>
<dbReference type="PANTHER" id="PTHR23053:SF0">
    <property type="entry name" value="HYDROCEPHALUS-INDUCING PROTEIN HOMOLOG"/>
    <property type="match status" value="1"/>
</dbReference>
<reference evidence="2 3" key="1">
    <citation type="journal article" date="2018" name="Nat. Ecol. Evol.">
        <title>Shark genomes provide insights into elasmobranch evolution and the origin of vertebrates.</title>
        <authorList>
            <person name="Hara Y"/>
            <person name="Yamaguchi K"/>
            <person name="Onimaru K"/>
            <person name="Kadota M"/>
            <person name="Koyanagi M"/>
            <person name="Keeley SD"/>
            <person name="Tatsumi K"/>
            <person name="Tanaka K"/>
            <person name="Motone F"/>
            <person name="Kageyama Y"/>
            <person name="Nozu R"/>
            <person name="Adachi N"/>
            <person name="Nishimura O"/>
            <person name="Nakagawa R"/>
            <person name="Tanegashima C"/>
            <person name="Kiyatake I"/>
            <person name="Matsumoto R"/>
            <person name="Murakumo K"/>
            <person name="Nishida K"/>
            <person name="Terakita A"/>
            <person name="Kuratani S"/>
            <person name="Sato K"/>
            <person name="Hyodo S Kuraku.S."/>
        </authorList>
    </citation>
    <scope>NUCLEOTIDE SEQUENCE [LARGE SCALE GENOMIC DNA]</scope>
</reference>
<dbReference type="GO" id="GO:1904158">
    <property type="term" value="P:axonemal central apparatus assembly"/>
    <property type="evidence" value="ECO:0007669"/>
    <property type="project" value="TreeGrafter"/>
</dbReference>
<dbReference type="GO" id="GO:0005930">
    <property type="term" value="C:axoneme"/>
    <property type="evidence" value="ECO:0007669"/>
    <property type="project" value="TreeGrafter"/>
</dbReference>
<dbReference type="PANTHER" id="PTHR23053">
    <property type="entry name" value="DLEC1 DELETED IN LUNG AND ESOPHAGEAL CANCER 1"/>
    <property type="match status" value="1"/>
</dbReference>